<evidence type="ECO:0000313" key="7">
    <source>
        <dbReference type="Proteomes" id="UP000469215"/>
    </source>
</evidence>
<organism evidence="6 7">
    <name type="scientific">Brevibacterium rongguiense</name>
    <dbReference type="NCBI Taxonomy" id="2695267"/>
    <lineage>
        <taxon>Bacteria</taxon>
        <taxon>Bacillati</taxon>
        <taxon>Actinomycetota</taxon>
        <taxon>Actinomycetes</taxon>
        <taxon>Micrococcales</taxon>
        <taxon>Brevibacteriaceae</taxon>
        <taxon>Brevibacterium</taxon>
    </lineage>
</organism>
<dbReference type="InterPro" id="IPR036388">
    <property type="entry name" value="WH-like_DNA-bd_sf"/>
</dbReference>
<dbReference type="Proteomes" id="UP000469215">
    <property type="component" value="Unassembled WGS sequence"/>
</dbReference>
<evidence type="ECO:0000256" key="4">
    <source>
        <dbReference type="ARBA" id="ARBA00023163"/>
    </source>
</evidence>
<evidence type="ECO:0000256" key="2">
    <source>
        <dbReference type="ARBA" id="ARBA00023015"/>
    </source>
</evidence>
<gene>
    <name evidence="6" type="ORF">GSY69_04730</name>
</gene>
<feature type="domain" description="HTH lysR-type" evidence="5">
    <location>
        <begin position="6"/>
        <end position="63"/>
    </location>
</feature>
<evidence type="ECO:0000259" key="5">
    <source>
        <dbReference type="PROSITE" id="PS50931"/>
    </source>
</evidence>
<keyword evidence="4" id="KW-0804">Transcription</keyword>
<dbReference type="GO" id="GO:0032993">
    <property type="term" value="C:protein-DNA complex"/>
    <property type="evidence" value="ECO:0007669"/>
    <property type="project" value="TreeGrafter"/>
</dbReference>
<dbReference type="EMBL" id="WWEQ01000013">
    <property type="protein sequence ID" value="MYM19292.1"/>
    <property type="molecule type" value="Genomic_DNA"/>
</dbReference>
<dbReference type="PROSITE" id="PS50931">
    <property type="entry name" value="HTH_LYSR"/>
    <property type="match status" value="1"/>
</dbReference>
<sequence>MRETAIEIHQVRAFLAVAEELHFGRAAERLEIAQPPLSRTIRQLEGELGTRLFDRTTRSVTLTPTGAALVEPARAVIEATDAAAESIRKAGAGLIGTIRVGFTTAAGGQYIAQLVRASKERNPGIDFVLETDVYTPDALPRLVDGTLDLALVRADALPTRLEGRAVVRESPVVLLARDHPLANRAELTIADLADEDFIMLPGNPSPPTRELFFHWFFAAGLRPKVVQEAPDSLMIASLVATGLGISISLDQAIAHVDSERLVTVPLAVDHPPMLMQLAHREQDANPALAQVLQTADEALPTVG</sequence>
<dbReference type="InterPro" id="IPR036390">
    <property type="entry name" value="WH_DNA-bd_sf"/>
</dbReference>
<dbReference type="RefSeq" id="WP_160952724.1">
    <property type="nucleotide sequence ID" value="NZ_WWEQ01000013.1"/>
</dbReference>
<comment type="caution">
    <text evidence="6">The sequence shown here is derived from an EMBL/GenBank/DDBJ whole genome shotgun (WGS) entry which is preliminary data.</text>
</comment>
<dbReference type="Pfam" id="PF00126">
    <property type="entry name" value="HTH_1"/>
    <property type="match status" value="1"/>
</dbReference>
<dbReference type="GO" id="GO:0003677">
    <property type="term" value="F:DNA binding"/>
    <property type="evidence" value="ECO:0007669"/>
    <property type="project" value="UniProtKB-KW"/>
</dbReference>
<dbReference type="InterPro" id="IPR000847">
    <property type="entry name" value="LysR_HTH_N"/>
</dbReference>
<dbReference type="GO" id="GO:0003700">
    <property type="term" value="F:DNA-binding transcription factor activity"/>
    <property type="evidence" value="ECO:0007669"/>
    <property type="project" value="InterPro"/>
</dbReference>
<keyword evidence="7" id="KW-1185">Reference proteome</keyword>
<accession>A0A6N9H6W8</accession>
<dbReference type="Gene3D" id="3.40.190.10">
    <property type="entry name" value="Periplasmic binding protein-like II"/>
    <property type="match status" value="2"/>
</dbReference>
<evidence type="ECO:0000256" key="3">
    <source>
        <dbReference type="ARBA" id="ARBA00023125"/>
    </source>
</evidence>
<reference evidence="6 7" key="1">
    <citation type="submission" date="2020-01" db="EMBL/GenBank/DDBJ databases">
        <authorList>
            <person name="Deng T."/>
        </authorList>
    </citation>
    <scope>NUCLEOTIDE SEQUENCE [LARGE SCALE GENOMIC DNA]</scope>
    <source>
        <strain evidence="6 7">5221</strain>
    </source>
</reference>
<dbReference type="Pfam" id="PF03466">
    <property type="entry name" value="LysR_substrate"/>
    <property type="match status" value="1"/>
</dbReference>
<comment type="similarity">
    <text evidence="1">Belongs to the LysR transcriptional regulatory family.</text>
</comment>
<dbReference type="CDD" id="cd08414">
    <property type="entry name" value="PBP2_LTTR_aromatics_like"/>
    <property type="match status" value="1"/>
</dbReference>
<keyword evidence="2" id="KW-0805">Transcription regulation</keyword>
<dbReference type="FunFam" id="1.10.10.10:FF:000001">
    <property type="entry name" value="LysR family transcriptional regulator"/>
    <property type="match status" value="1"/>
</dbReference>
<name>A0A6N9H6W8_9MICO</name>
<keyword evidence="3" id="KW-0238">DNA-binding</keyword>
<dbReference type="PANTHER" id="PTHR30346:SF0">
    <property type="entry name" value="HCA OPERON TRANSCRIPTIONAL ACTIVATOR HCAR"/>
    <property type="match status" value="1"/>
</dbReference>
<evidence type="ECO:0000256" key="1">
    <source>
        <dbReference type="ARBA" id="ARBA00009437"/>
    </source>
</evidence>
<dbReference type="Gene3D" id="1.10.10.10">
    <property type="entry name" value="Winged helix-like DNA-binding domain superfamily/Winged helix DNA-binding domain"/>
    <property type="match status" value="1"/>
</dbReference>
<dbReference type="SUPFAM" id="SSF46785">
    <property type="entry name" value="Winged helix' DNA-binding domain"/>
    <property type="match status" value="1"/>
</dbReference>
<protein>
    <submittedName>
        <fullName evidence="6">LysR family transcriptional regulator</fullName>
    </submittedName>
</protein>
<evidence type="ECO:0000313" key="6">
    <source>
        <dbReference type="EMBL" id="MYM19292.1"/>
    </source>
</evidence>
<proteinExistence type="inferred from homology"/>
<dbReference type="AlphaFoldDB" id="A0A6N9H6W8"/>
<dbReference type="InterPro" id="IPR005119">
    <property type="entry name" value="LysR_subst-bd"/>
</dbReference>
<dbReference type="PRINTS" id="PR00039">
    <property type="entry name" value="HTHLYSR"/>
</dbReference>
<dbReference type="SUPFAM" id="SSF53850">
    <property type="entry name" value="Periplasmic binding protein-like II"/>
    <property type="match status" value="1"/>
</dbReference>
<dbReference type="PANTHER" id="PTHR30346">
    <property type="entry name" value="TRANSCRIPTIONAL DUAL REGULATOR HCAR-RELATED"/>
    <property type="match status" value="1"/>
</dbReference>